<keyword evidence="1" id="KW-1185">Reference proteome</keyword>
<gene>
    <name evidence="2" type="primary">LOC106456493</name>
</gene>
<accession>A0A9Y6JIV1</accession>
<sequence length="188" mass="19027">MAVWSFSTRGRPLSGPILSPPEVACVQLSSYSCLFLLQPQPVVCAPPEPALAKPHPAMPSTPGLASMSPPMPGLALLAPAKSAKAGVAPPATAGLVLPVSPATATPGLALPPPAKPPLPGWEMPVFQACHTWSGTACQAWHAYSSTTGTCHAWSGPAGTCQGSQGFWSLQLPPACQAAGEVPSPPSVL</sequence>
<reference evidence="2" key="1">
    <citation type="submission" date="2025-08" db="UniProtKB">
        <authorList>
            <consortium name="RefSeq"/>
        </authorList>
    </citation>
    <scope>IDENTIFICATION</scope>
</reference>
<dbReference type="RefSeq" id="XP_013770813.1">
    <property type="nucleotide sequence ID" value="XM_013915359.1"/>
</dbReference>
<evidence type="ECO:0000313" key="1">
    <source>
        <dbReference type="Proteomes" id="UP000695023"/>
    </source>
</evidence>
<dbReference type="GeneID" id="106456493"/>
<proteinExistence type="predicted"/>
<organism evidence="1 2">
    <name type="scientific">Pundamilia nyererei</name>
    <dbReference type="NCBI Taxonomy" id="303518"/>
    <lineage>
        <taxon>Eukaryota</taxon>
        <taxon>Metazoa</taxon>
        <taxon>Chordata</taxon>
        <taxon>Craniata</taxon>
        <taxon>Vertebrata</taxon>
        <taxon>Euteleostomi</taxon>
        <taxon>Actinopterygii</taxon>
        <taxon>Neopterygii</taxon>
        <taxon>Teleostei</taxon>
        <taxon>Neoteleostei</taxon>
        <taxon>Acanthomorphata</taxon>
        <taxon>Ovalentaria</taxon>
        <taxon>Cichlomorphae</taxon>
        <taxon>Cichliformes</taxon>
        <taxon>Cichlidae</taxon>
        <taxon>African cichlids</taxon>
        <taxon>Pseudocrenilabrinae</taxon>
        <taxon>Haplochromini</taxon>
        <taxon>Pundamilia</taxon>
    </lineage>
</organism>
<evidence type="ECO:0000313" key="2">
    <source>
        <dbReference type="RefSeq" id="XP_013770813.1"/>
    </source>
</evidence>
<name>A0A9Y6JIV1_9CICH</name>
<dbReference type="Proteomes" id="UP000695023">
    <property type="component" value="Unplaced"/>
</dbReference>
<protein>
    <submittedName>
        <fullName evidence="2">WAS/WASL-interacting protein family member 3-like</fullName>
    </submittedName>
</protein>
<dbReference type="AlphaFoldDB" id="A0A9Y6JIV1"/>